<dbReference type="InterPro" id="IPR027785">
    <property type="entry name" value="UvrD-like_helicase_C"/>
</dbReference>
<dbReference type="GO" id="GO:0003678">
    <property type="term" value="F:DNA helicase activity"/>
    <property type="evidence" value="ECO:0007669"/>
    <property type="project" value="UniProtKB-ARBA"/>
</dbReference>
<dbReference type="Pfam" id="PF13604">
    <property type="entry name" value="AAA_30"/>
    <property type="match status" value="1"/>
</dbReference>
<dbReference type="PANTHER" id="PTHR43788:SF6">
    <property type="entry name" value="DNA HELICASE B"/>
    <property type="match status" value="1"/>
</dbReference>
<dbReference type="CDD" id="cd18809">
    <property type="entry name" value="SF1_C_RecD"/>
    <property type="match status" value="1"/>
</dbReference>
<dbReference type="InterPro" id="IPR027417">
    <property type="entry name" value="P-loop_NTPase"/>
</dbReference>
<dbReference type="GO" id="GO:0005524">
    <property type="term" value="F:ATP binding"/>
    <property type="evidence" value="ECO:0007669"/>
    <property type="project" value="UniProtKB-KW"/>
</dbReference>
<evidence type="ECO:0000256" key="1">
    <source>
        <dbReference type="ARBA" id="ARBA00022741"/>
    </source>
</evidence>
<keyword evidence="1" id="KW-0547">Nucleotide-binding</keyword>
<protein>
    <submittedName>
        <fullName evidence="6">AAA family ATPase</fullName>
    </submittedName>
</protein>
<proteinExistence type="predicted"/>
<dbReference type="PANTHER" id="PTHR43788">
    <property type="entry name" value="DNA2/NAM7 HELICASE FAMILY MEMBER"/>
    <property type="match status" value="1"/>
</dbReference>
<dbReference type="CDD" id="cd17933">
    <property type="entry name" value="DEXSc_RecD-like"/>
    <property type="match status" value="1"/>
</dbReference>
<evidence type="ECO:0000259" key="4">
    <source>
        <dbReference type="Pfam" id="PF14490"/>
    </source>
</evidence>
<reference evidence="6" key="1">
    <citation type="submission" date="2021-01" db="EMBL/GenBank/DDBJ databases">
        <title>Genome sequence of strain Noviherbaspirillum sp. DKR-6.</title>
        <authorList>
            <person name="Chaudhary D.K."/>
        </authorList>
    </citation>
    <scope>NUCLEOTIDE SEQUENCE</scope>
    <source>
        <strain evidence="6">DKR-6</strain>
    </source>
</reference>
<dbReference type="Gene3D" id="3.40.50.300">
    <property type="entry name" value="P-loop containing nucleotide triphosphate hydrolases"/>
    <property type="match status" value="2"/>
</dbReference>
<evidence type="ECO:0000313" key="7">
    <source>
        <dbReference type="Proteomes" id="UP000622890"/>
    </source>
</evidence>
<name>A0A934W4Z0_9BURK</name>
<dbReference type="Proteomes" id="UP000622890">
    <property type="component" value="Unassembled WGS sequence"/>
</dbReference>
<keyword evidence="2" id="KW-0067">ATP-binding</keyword>
<dbReference type="Pfam" id="PF14490">
    <property type="entry name" value="HHH_RecD2"/>
    <property type="match status" value="1"/>
</dbReference>
<dbReference type="Pfam" id="PF23139">
    <property type="entry name" value="OB_YrrC"/>
    <property type="match status" value="1"/>
</dbReference>
<organism evidence="6 7">
    <name type="scientific">Noviherbaspirillum pedocola</name>
    <dbReference type="NCBI Taxonomy" id="2801341"/>
    <lineage>
        <taxon>Bacteria</taxon>
        <taxon>Pseudomonadati</taxon>
        <taxon>Pseudomonadota</taxon>
        <taxon>Betaproteobacteria</taxon>
        <taxon>Burkholderiales</taxon>
        <taxon>Oxalobacteraceae</taxon>
        <taxon>Noviherbaspirillum</taxon>
    </lineage>
</organism>
<dbReference type="Pfam" id="PF13538">
    <property type="entry name" value="UvrD_C_2"/>
    <property type="match status" value="1"/>
</dbReference>
<feature type="domain" description="ATP-dependent RecD2 DNA helicase-like helix-hairpin-helix" evidence="4">
    <location>
        <begin position="180"/>
        <end position="239"/>
    </location>
</feature>
<dbReference type="Gene3D" id="2.30.30.940">
    <property type="match status" value="1"/>
</dbReference>
<gene>
    <name evidence="6" type="ORF">JJB74_07185</name>
</gene>
<dbReference type="InterPro" id="IPR029493">
    <property type="entry name" value="RecD2-like_HHH"/>
</dbReference>
<comment type="caution">
    <text evidence="6">The sequence shown here is derived from an EMBL/GenBank/DDBJ whole genome shotgun (WGS) entry which is preliminary data.</text>
</comment>
<dbReference type="RefSeq" id="WP_200591134.1">
    <property type="nucleotide sequence ID" value="NZ_JAEPBG010000002.1"/>
</dbReference>
<evidence type="ECO:0000256" key="2">
    <source>
        <dbReference type="ARBA" id="ARBA00022840"/>
    </source>
</evidence>
<dbReference type="SUPFAM" id="SSF52540">
    <property type="entry name" value="P-loop containing nucleoside triphosphate hydrolases"/>
    <property type="match status" value="1"/>
</dbReference>
<keyword evidence="7" id="KW-1185">Reference proteome</keyword>
<dbReference type="InterPro" id="IPR050534">
    <property type="entry name" value="Coronavir_polyprotein_1ab"/>
</dbReference>
<evidence type="ECO:0000313" key="6">
    <source>
        <dbReference type="EMBL" id="MBK4734382.1"/>
    </source>
</evidence>
<evidence type="ECO:0000259" key="3">
    <source>
        <dbReference type="Pfam" id="PF13538"/>
    </source>
</evidence>
<feature type="domain" description="ATP-dependent RecD2 DNA helicase OB-fold" evidence="5">
    <location>
        <begin position="27"/>
        <end position="73"/>
    </location>
</feature>
<accession>A0A934W4Z0</accession>
<dbReference type="AlphaFoldDB" id="A0A934W4Z0"/>
<sequence>MTQISGVLSSLSVYNQKWGRGSMRLDDGRRLTCVGEALATLAAGNRYRFEGQILEHPRYGRQIAVASAAIDLPSSTDALVAHLMANYRGCGEATAKKLVEHYGERLDALRKILVERPASLDFSVVTRRKIKALDTQDTASLICRELSGRIGNAGIGAAVLRRLAEWLLPLAGETEPVRQAWTFFAADPYAPIRQVEGYNFPAADRVALECLGLARDARNRLAALAAFVLADGCERSGHSFLDGAMLAQRIAAWDGAVAPEAAIAAALEAGEPLVLEDERYYPRHLYHAEVLLARHLARRALGIAAPISSVTGIELGAEIDAAEAGMGAGFTLDSEQRAAILGVLTSTHTLHTITAGPGCGKTALMEVLAHVARDRTILFCAPTGKAAKVLATRVARHGRNACTLHSLLGVMEAGAAERQRSLVADIVVVDESSMLDLSLARALFDALPADCHLILLGDTGQLPSVGPGDVLQSLLKLPGDHHQLHRAHRNDGGILELVRQTRDGDIACRDLPGVHFVRGLPPPGEVGLAPVIDAYLDAAERCGLERIALLMPRRKGDIHMPGWNTTYLNEVLRQRINPHGRRIPGTALRVGDRVLIRRNLALGSDDGAAAESETGGSVVNGDTGRIEDYACDTAGRNVLYLELLLDDGRRIHFPGGALEALALAYALTVHAAQGSEYREVIVVLTGGSPAFVHRGMLYTAFSRARERLTVLGEAPLIHALCARPAPQRNALLIERTLGNMRKMTARGYR</sequence>
<dbReference type="Gene3D" id="1.10.10.2220">
    <property type="match status" value="1"/>
</dbReference>
<evidence type="ECO:0000259" key="5">
    <source>
        <dbReference type="Pfam" id="PF23139"/>
    </source>
</evidence>
<feature type="domain" description="UvrD-like helicase C-terminal" evidence="3">
    <location>
        <begin position="663"/>
        <end position="710"/>
    </location>
</feature>
<dbReference type="InterPro" id="IPR055446">
    <property type="entry name" value="RecD2_N_OB"/>
</dbReference>
<dbReference type="EMBL" id="JAEPBG010000002">
    <property type="protein sequence ID" value="MBK4734382.1"/>
    <property type="molecule type" value="Genomic_DNA"/>
</dbReference>